<evidence type="ECO:0000313" key="2">
    <source>
        <dbReference type="Proteomes" id="UP000257109"/>
    </source>
</evidence>
<gene>
    <name evidence="1" type="ORF">CR513_33878</name>
</gene>
<reference evidence="1" key="1">
    <citation type="submission" date="2018-05" db="EMBL/GenBank/DDBJ databases">
        <title>Draft genome of Mucuna pruriens seed.</title>
        <authorList>
            <person name="Nnadi N.E."/>
            <person name="Vos R."/>
            <person name="Hasami M.H."/>
            <person name="Devisetty U.K."/>
            <person name="Aguiy J.C."/>
        </authorList>
    </citation>
    <scope>NUCLEOTIDE SEQUENCE [LARGE SCALE GENOMIC DNA]</scope>
    <source>
        <strain evidence="1">JCA_2017</strain>
    </source>
</reference>
<feature type="non-terminal residue" evidence="1">
    <location>
        <position position="1"/>
    </location>
</feature>
<organism evidence="1 2">
    <name type="scientific">Mucuna pruriens</name>
    <name type="common">Velvet bean</name>
    <name type="synonym">Dolichos pruriens</name>
    <dbReference type="NCBI Taxonomy" id="157652"/>
    <lineage>
        <taxon>Eukaryota</taxon>
        <taxon>Viridiplantae</taxon>
        <taxon>Streptophyta</taxon>
        <taxon>Embryophyta</taxon>
        <taxon>Tracheophyta</taxon>
        <taxon>Spermatophyta</taxon>
        <taxon>Magnoliopsida</taxon>
        <taxon>eudicotyledons</taxon>
        <taxon>Gunneridae</taxon>
        <taxon>Pentapetalae</taxon>
        <taxon>rosids</taxon>
        <taxon>fabids</taxon>
        <taxon>Fabales</taxon>
        <taxon>Fabaceae</taxon>
        <taxon>Papilionoideae</taxon>
        <taxon>50 kb inversion clade</taxon>
        <taxon>NPAAA clade</taxon>
        <taxon>indigoferoid/millettioid clade</taxon>
        <taxon>Phaseoleae</taxon>
        <taxon>Mucuna</taxon>
    </lineage>
</organism>
<sequence>MRCYILASYPSRCAYDMIQSYKIANRVPLETKESVLKEGKSKKSNNMTTKDMKVQISFGNDVISGAEMEAQVMLSRQPISNIDRGHAHATVGHCQRNLDDDDHDCSNDDNDSHCHYSHLNSERGRFQFVRLDLLATKQGIWDMHDD</sequence>
<accession>A0A371G3T9</accession>
<dbReference type="Proteomes" id="UP000257109">
    <property type="component" value="Unassembled WGS sequence"/>
</dbReference>
<keyword evidence="2" id="KW-1185">Reference proteome</keyword>
<name>A0A371G3T9_MUCPR</name>
<evidence type="ECO:0000313" key="1">
    <source>
        <dbReference type="EMBL" id="RDX84993.1"/>
    </source>
</evidence>
<comment type="caution">
    <text evidence="1">The sequence shown here is derived from an EMBL/GenBank/DDBJ whole genome shotgun (WGS) entry which is preliminary data.</text>
</comment>
<proteinExistence type="predicted"/>
<protein>
    <submittedName>
        <fullName evidence="1">Uncharacterized protein</fullName>
    </submittedName>
</protein>
<dbReference type="AlphaFoldDB" id="A0A371G3T9"/>
<dbReference type="EMBL" id="QJKJ01006895">
    <property type="protein sequence ID" value="RDX84993.1"/>
    <property type="molecule type" value="Genomic_DNA"/>
</dbReference>